<proteinExistence type="predicted"/>
<gene>
    <name evidence="2" type="ORF">TELCIR_10656</name>
</gene>
<dbReference type="Proteomes" id="UP000230423">
    <property type="component" value="Unassembled WGS sequence"/>
</dbReference>
<dbReference type="AlphaFoldDB" id="A0A2G9UCW8"/>
<dbReference type="OrthoDB" id="5771352at2759"/>
<evidence type="ECO:0000313" key="2">
    <source>
        <dbReference type="EMBL" id="PIO67582.1"/>
    </source>
</evidence>
<keyword evidence="3" id="KW-1185">Reference proteome</keyword>
<organism evidence="2 3">
    <name type="scientific">Teladorsagia circumcincta</name>
    <name type="common">Brown stomach worm</name>
    <name type="synonym">Ostertagia circumcincta</name>
    <dbReference type="NCBI Taxonomy" id="45464"/>
    <lineage>
        <taxon>Eukaryota</taxon>
        <taxon>Metazoa</taxon>
        <taxon>Ecdysozoa</taxon>
        <taxon>Nematoda</taxon>
        <taxon>Chromadorea</taxon>
        <taxon>Rhabditida</taxon>
        <taxon>Rhabditina</taxon>
        <taxon>Rhabditomorpha</taxon>
        <taxon>Strongyloidea</taxon>
        <taxon>Trichostrongylidae</taxon>
        <taxon>Teladorsagia</taxon>
    </lineage>
</organism>
<name>A0A2G9UCW8_TELCI</name>
<evidence type="ECO:0000313" key="3">
    <source>
        <dbReference type="Proteomes" id="UP000230423"/>
    </source>
</evidence>
<keyword evidence="1" id="KW-0472">Membrane</keyword>
<keyword evidence="1" id="KW-0812">Transmembrane</keyword>
<keyword evidence="1" id="KW-1133">Transmembrane helix</keyword>
<protein>
    <submittedName>
        <fullName evidence="2">Uncharacterized protein</fullName>
    </submittedName>
</protein>
<sequence length="90" mass="10248">MSMPWYYLEKPTRMMLLRCYYAVCAFTYPVFVGLNWKSYAPTRAERTQLAALFVPSKFGLENTRLIRGPLTKMSGDLLAEPNGTTAIDDS</sequence>
<dbReference type="EMBL" id="KZ347511">
    <property type="protein sequence ID" value="PIO67582.1"/>
    <property type="molecule type" value="Genomic_DNA"/>
</dbReference>
<feature type="transmembrane region" description="Helical" evidence="1">
    <location>
        <begin position="20"/>
        <end position="36"/>
    </location>
</feature>
<evidence type="ECO:0000256" key="1">
    <source>
        <dbReference type="SAM" id="Phobius"/>
    </source>
</evidence>
<reference evidence="2 3" key="1">
    <citation type="submission" date="2015-09" db="EMBL/GenBank/DDBJ databases">
        <title>Draft genome of the parasitic nematode Teladorsagia circumcincta isolate WARC Sus (inbred).</title>
        <authorList>
            <person name="Mitreva M."/>
        </authorList>
    </citation>
    <scope>NUCLEOTIDE SEQUENCE [LARGE SCALE GENOMIC DNA]</scope>
    <source>
        <strain evidence="2 3">S</strain>
    </source>
</reference>
<accession>A0A2G9UCW8</accession>